<dbReference type="OrthoDB" id="10029313at2759"/>
<gene>
    <name evidence="2" type="ORF">SSLN_LOCUS19358</name>
</gene>
<reference evidence="2 3" key="1">
    <citation type="submission" date="2018-11" db="EMBL/GenBank/DDBJ databases">
        <authorList>
            <consortium name="Pathogen Informatics"/>
        </authorList>
    </citation>
    <scope>NUCLEOTIDE SEQUENCE [LARGE SCALE GENOMIC DNA]</scope>
    <source>
        <strain evidence="2 3">NST_G2</strain>
    </source>
</reference>
<keyword evidence="3" id="KW-1185">Reference proteome</keyword>
<dbReference type="PANTHER" id="PTHR21301:SF10">
    <property type="entry name" value="REVERSE TRANSCRIPTASE DOMAIN-CONTAINING PROTEIN"/>
    <property type="match status" value="1"/>
</dbReference>
<sequence length="433" mass="48367">MVHKLSSHRLTQQQLAVLTYDAKFNTKDARPEDFIASFESALQTCDAVEECKNAKRQQVTNLILQHQRQTTISKDIVTLPADKGLSTVVVDRSEYGAKLINLLKGKESYVPSTTSGFKKLVNSINKTVYKLTKAGALTRRETLATKATDAAIARFYGLPKVHKPGVPLRPIFFLRGTPTFRLSKWLYQRLCFLTKDSKMTVKPADKLLTHIKHLEVEADESGFPGTTEQQHNRTNVPEDTCAAIRSCATGLLRQRKHRQVLSIDEEKGLRSLKADYSIVIMPADKGGATVIMEKVDYINKANQIFNDHEAYTPLDADPTKKQATALKKKVNELNRLKLISPHDSKFMSLSDPRMAHAYGLPQVPKAEAPLRIIVPLIRSPTYHGLLTRVNLKPTIASPCLTKWTSTAAVSSPPHGRVNHNRDVNTSPHSRHLS</sequence>
<name>A0A3P7DQ25_SCHSO</name>
<dbReference type="EMBL" id="UYSU01047193">
    <property type="protein sequence ID" value="VDM05744.1"/>
    <property type="molecule type" value="Genomic_DNA"/>
</dbReference>
<dbReference type="Proteomes" id="UP000275846">
    <property type="component" value="Unassembled WGS sequence"/>
</dbReference>
<dbReference type="AlphaFoldDB" id="A0A3P7DQ25"/>
<organism evidence="2 3">
    <name type="scientific">Schistocephalus solidus</name>
    <name type="common">Tapeworm</name>
    <dbReference type="NCBI Taxonomy" id="70667"/>
    <lineage>
        <taxon>Eukaryota</taxon>
        <taxon>Metazoa</taxon>
        <taxon>Spiralia</taxon>
        <taxon>Lophotrochozoa</taxon>
        <taxon>Platyhelminthes</taxon>
        <taxon>Cestoda</taxon>
        <taxon>Eucestoda</taxon>
        <taxon>Diphyllobothriidea</taxon>
        <taxon>Diphyllobothriidae</taxon>
        <taxon>Schistocephalus</taxon>
    </lineage>
</organism>
<dbReference type="PANTHER" id="PTHR21301">
    <property type="entry name" value="REVERSE TRANSCRIPTASE"/>
    <property type="match status" value="1"/>
</dbReference>
<protein>
    <submittedName>
        <fullName evidence="2">Uncharacterized protein</fullName>
    </submittedName>
</protein>
<evidence type="ECO:0000313" key="2">
    <source>
        <dbReference type="EMBL" id="VDM05744.1"/>
    </source>
</evidence>
<evidence type="ECO:0000256" key="1">
    <source>
        <dbReference type="SAM" id="MobiDB-lite"/>
    </source>
</evidence>
<accession>A0A3P7DQ25</accession>
<evidence type="ECO:0000313" key="3">
    <source>
        <dbReference type="Proteomes" id="UP000275846"/>
    </source>
</evidence>
<feature type="region of interest" description="Disordered" evidence="1">
    <location>
        <begin position="406"/>
        <end position="433"/>
    </location>
</feature>
<proteinExistence type="predicted"/>